<dbReference type="Pfam" id="PF05768">
    <property type="entry name" value="Glrx-like"/>
    <property type="match status" value="1"/>
</dbReference>
<dbReference type="Gene3D" id="3.40.30.10">
    <property type="entry name" value="Glutaredoxin"/>
    <property type="match status" value="1"/>
</dbReference>
<dbReference type="KEGG" id="mhos:CXR34_03845"/>
<dbReference type="InterPro" id="IPR008554">
    <property type="entry name" value="Glutaredoxin-like"/>
</dbReference>
<dbReference type="EMBL" id="CP025299">
    <property type="protein sequence ID" value="AUG28683.1"/>
    <property type="molecule type" value="Genomic_DNA"/>
</dbReference>
<dbReference type="AlphaFoldDB" id="A0A2K9DVL7"/>
<dbReference type="SUPFAM" id="SSF52833">
    <property type="entry name" value="Thioredoxin-like"/>
    <property type="match status" value="1"/>
</dbReference>
<dbReference type="Proteomes" id="UP000233276">
    <property type="component" value="Chromosome"/>
</dbReference>
<dbReference type="InterPro" id="IPR036249">
    <property type="entry name" value="Thioredoxin-like_sf"/>
</dbReference>
<name>A0A2K9DVL7_9MICO</name>
<evidence type="ECO:0000313" key="2">
    <source>
        <dbReference type="Proteomes" id="UP000233276"/>
    </source>
</evidence>
<accession>A0A2K9DVL7</accession>
<sequence length="100" mass="11035">MDAVTTLTIISKPDCHLCDVAREIVDTVVADLPEDAVEVEELSILDDPALYAQWWEKIPVVLIDDRLHAHWRLSPDRLRAALEDASAPASPVPPTPEESA</sequence>
<proteinExistence type="predicted"/>
<gene>
    <name evidence="1" type="ORF">CXR34_03845</name>
</gene>
<organism evidence="1 2">
    <name type="scientific">Microbacterium hominis</name>
    <dbReference type="NCBI Taxonomy" id="162426"/>
    <lineage>
        <taxon>Bacteria</taxon>
        <taxon>Bacillati</taxon>
        <taxon>Actinomycetota</taxon>
        <taxon>Actinomycetes</taxon>
        <taxon>Micrococcales</taxon>
        <taxon>Microbacteriaceae</taxon>
        <taxon>Microbacterium</taxon>
    </lineage>
</organism>
<evidence type="ECO:0000313" key="1">
    <source>
        <dbReference type="EMBL" id="AUG28683.1"/>
    </source>
</evidence>
<protein>
    <submittedName>
        <fullName evidence="1">Thioredoxin family protein</fullName>
    </submittedName>
</protein>
<reference evidence="1 2" key="1">
    <citation type="submission" date="2017-12" db="EMBL/GenBank/DDBJ databases">
        <title>Isolation and characterization of estrogens degradatiion strain Microbacterium hominis SJTG1.</title>
        <authorList>
            <person name="Xiong W."/>
            <person name="Yin C."/>
            <person name="Zheng D."/>
            <person name="Liang R."/>
        </authorList>
    </citation>
    <scope>NUCLEOTIDE SEQUENCE [LARGE SCALE GENOMIC DNA]</scope>
    <source>
        <strain evidence="1 2">SJTG1</strain>
    </source>
</reference>